<accession>A0AA39JR13</accession>
<evidence type="ECO:0008006" key="4">
    <source>
        <dbReference type="Google" id="ProtNLM"/>
    </source>
</evidence>
<dbReference type="EMBL" id="JAUEPT010000012">
    <property type="protein sequence ID" value="KAK0447218.1"/>
    <property type="molecule type" value="Genomic_DNA"/>
</dbReference>
<dbReference type="AlphaFoldDB" id="A0AA39JR13"/>
<organism evidence="2 3">
    <name type="scientific">Armillaria borealis</name>
    <dbReference type="NCBI Taxonomy" id="47425"/>
    <lineage>
        <taxon>Eukaryota</taxon>
        <taxon>Fungi</taxon>
        <taxon>Dikarya</taxon>
        <taxon>Basidiomycota</taxon>
        <taxon>Agaricomycotina</taxon>
        <taxon>Agaricomycetes</taxon>
        <taxon>Agaricomycetidae</taxon>
        <taxon>Agaricales</taxon>
        <taxon>Marasmiineae</taxon>
        <taxon>Physalacriaceae</taxon>
        <taxon>Armillaria</taxon>
    </lineage>
</organism>
<gene>
    <name evidence="2" type="ORF">EV421DRAFT_189399</name>
</gene>
<proteinExistence type="predicted"/>
<protein>
    <recommendedName>
        <fullName evidence="4">Secreted protein</fullName>
    </recommendedName>
</protein>
<dbReference type="Proteomes" id="UP001175226">
    <property type="component" value="Unassembled WGS sequence"/>
</dbReference>
<evidence type="ECO:0000256" key="1">
    <source>
        <dbReference type="SAM" id="SignalP"/>
    </source>
</evidence>
<feature type="signal peptide" evidence="1">
    <location>
        <begin position="1"/>
        <end position="27"/>
    </location>
</feature>
<evidence type="ECO:0000313" key="2">
    <source>
        <dbReference type="EMBL" id="KAK0447218.1"/>
    </source>
</evidence>
<name>A0AA39JR13_9AGAR</name>
<keyword evidence="3" id="KW-1185">Reference proteome</keyword>
<feature type="chain" id="PRO_5041324017" description="Secreted protein" evidence="1">
    <location>
        <begin position="28"/>
        <end position="77"/>
    </location>
</feature>
<reference evidence="2" key="1">
    <citation type="submission" date="2023-06" db="EMBL/GenBank/DDBJ databases">
        <authorList>
            <consortium name="Lawrence Berkeley National Laboratory"/>
            <person name="Ahrendt S."/>
            <person name="Sahu N."/>
            <person name="Indic B."/>
            <person name="Wong-Bajracharya J."/>
            <person name="Merenyi Z."/>
            <person name="Ke H.-M."/>
            <person name="Monk M."/>
            <person name="Kocsube S."/>
            <person name="Drula E."/>
            <person name="Lipzen A."/>
            <person name="Balint B."/>
            <person name="Henrissat B."/>
            <person name="Andreopoulos B."/>
            <person name="Martin F.M."/>
            <person name="Harder C.B."/>
            <person name="Rigling D."/>
            <person name="Ford K.L."/>
            <person name="Foster G.D."/>
            <person name="Pangilinan J."/>
            <person name="Papanicolaou A."/>
            <person name="Barry K."/>
            <person name="LaButti K."/>
            <person name="Viragh M."/>
            <person name="Koriabine M."/>
            <person name="Yan M."/>
            <person name="Riley R."/>
            <person name="Champramary S."/>
            <person name="Plett K.L."/>
            <person name="Tsai I.J."/>
            <person name="Slot J."/>
            <person name="Sipos G."/>
            <person name="Plett J."/>
            <person name="Nagy L.G."/>
            <person name="Grigoriev I.V."/>
        </authorList>
    </citation>
    <scope>NUCLEOTIDE SEQUENCE</scope>
    <source>
        <strain evidence="2">FPL87.14</strain>
    </source>
</reference>
<sequence length="77" mass="8145">MLHLRISSFSSLRAALVLSGVVGSMLASPAKYRYGYLISYCCCSASLRSSVRPIVVNSSCPATPRSETVGLDVSLST</sequence>
<comment type="caution">
    <text evidence="2">The sequence shown here is derived from an EMBL/GenBank/DDBJ whole genome shotgun (WGS) entry which is preliminary data.</text>
</comment>
<evidence type="ECO:0000313" key="3">
    <source>
        <dbReference type="Proteomes" id="UP001175226"/>
    </source>
</evidence>
<keyword evidence="1" id="KW-0732">Signal</keyword>